<accession>A0AAN9PQ85</accession>
<dbReference type="Proteomes" id="UP001367508">
    <property type="component" value="Unassembled WGS sequence"/>
</dbReference>
<comment type="caution">
    <text evidence="1">The sequence shown here is derived from an EMBL/GenBank/DDBJ whole genome shotgun (WGS) entry which is preliminary data.</text>
</comment>
<keyword evidence="2" id="KW-1185">Reference proteome</keyword>
<evidence type="ECO:0000313" key="1">
    <source>
        <dbReference type="EMBL" id="KAK7305748.1"/>
    </source>
</evidence>
<dbReference type="PANTHER" id="PTHR11063">
    <property type="entry name" value="GLUTAMATE SEMIALDEHYDE DEHYDROGENASE"/>
    <property type="match status" value="1"/>
</dbReference>
<dbReference type="PANTHER" id="PTHR11063:SF8">
    <property type="entry name" value="DELTA-1-PYRROLINE-5-CARBOXYLATE SYNTHASE"/>
    <property type="match status" value="1"/>
</dbReference>
<organism evidence="1 2">
    <name type="scientific">Canavalia gladiata</name>
    <name type="common">Sword bean</name>
    <name type="synonym">Dolichos gladiatus</name>
    <dbReference type="NCBI Taxonomy" id="3824"/>
    <lineage>
        <taxon>Eukaryota</taxon>
        <taxon>Viridiplantae</taxon>
        <taxon>Streptophyta</taxon>
        <taxon>Embryophyta</taxon>
        <taxon>Tracheophyta</taxon>
        <taxon>Spermatophyta</taxon>
        <taxon>Magnoliopsida</taxon>
        <taxon>eudicotyledons</taxon>
        <taxon>Gunneridae</taxon>
        <taxon>Pentapetalae</taxon>
        <taxon>rosids</taxon>
        <taxon>fabids</taxon>
        <taxon>Fabales</taxon>
        <taxon>Fabaceae</taxon>
        <taxon>Papilionoideae</taxon>
        <taxon>50 kb inversion clade</taxon>
        <taxon>NPAAA clade</taxon>
        <taxon>indigoferoid/millettioid clade</taxon>
        <taxon>Phaseoleae</taxon>
        <taxon>Canavalia</taxon>
    </lineage>
</organism>
<reference evidence="1 2" key="1">
    <citation type="submission" date="2024-01" db="EMBL/GenBank/DDBJ databases">
        <title>The genomes of 5 underutilized Papilionoideae crops provide insights into root nodulation and disease resistanc.</title>
        <authorList>
            <person name="Jiang F."/>
        </authorList>
    </citation>
    <scope>NUCLEOTIDE SEQUENCE [LARGE SCALE GENOMIC DNA]</scope>
    <source>
        <strain evidence="1">LVBAO_FW01</strain>
        <tissue evidence="1">Leaves</tissue>
    </source>
</reference>
<sequence>MESVLSEMLAVLHLIYQKSLPRPFFFGGYSFLGNPKWEWLLLKGGEEAKRSDAILHKVCHTDTVGSKLIGLMTSREEIPELLKLDDVIDQVIPRGSNKLVSQIKSSTKIPVLGLSA</sequence>
<protein>
    <submittedName>
        <fullName evidence="1">Uncharacterized protein</fullName>
    </submittedName>
</protein>
<dbReference type="InterPro" id="IPR016161">
    <property type="entry name" value="Ald_DH/histidinol_DH"/>
</dbReference>
<gene>
    <name evidence="1" type="ORF">VNO77_43658</name>
</gene>
<dbReference type="EMBL" id="JAYMYQ010000011">
    <property type="protein sequence ID" value="KAK7305748.1"/>
    <property type="molecule type" value="Genomic_DNA"/>
</dbReference>
<proteinExistence type="predicted"/>
<dbReference type="GO" id="GO:0004350">
    <property type="term" value="F:glutamate-5-semialdehyde dehydrogenase activity"/>
    <property type="evidence" value="ECO:0007669"/>
    <property type="project" value="TreeGrafter"/>
</dbReference>
<dbReference type="InterPro" id="IPR016162">
    <property type="entry name" value="Ald_DH_N"/>
</dbReference>
<evidence type="ECO:0000313" key="2">
    <source>
        <dbReference type="Proteomes" id="UP001367508"/>
    </source>
</evidence>
<dbReference type="AlphaFoldDB" id="A0AAN9PQ85"/>
<dbReference type="Gene3D" id="3.40.605.10">
    <property type="entry name" value="Aldehyde Dehydrogenase, Chain A, domain 1"/>
    <property type="match status" value="1"/>
</dbReference>
<dbReference type="SUPFAM" id="SSF53720">
    <property type="entry name" value="ALDH-like"/>
    <property type="match status" value="1"/>
</dbReference>
<name>A0AAN9PQ85_CANGL</name>